<dbReference type="EMBL" id="SOML01000001">
    <property type="protein sequence ID" value="TFD98882.1"/>
    <property type="molecule type" value="Genomic_DNA"/>
</dbReference>
<keyword evidence="2" id="KW-0479">Metal-binding</keyword>
<keyword evidence="8" id="KW-0413">Isomerase</keyword>
<dbReference type="GO" id="GO:0009378">
    <property type="term" value="F:four-way junction helicase activity"/>
    <property type="evidence" value="ECO:0007669"/>
    <property type="project" value="TreeGrafter"/>
</dbReference>
<dbReference type="InterPro" id="IPR001650">
    <property type="entry name" value="Helicase_C-like"/>
</dbReference>
<evidence type="ECO:0000256" key="10">
    <source>
        <dbReference type="ARBA" id="ARBA00034808"/>
    </source>
</evidence>
<dbReference type="GO" id="GO:0030894">
    <property type="term" value="C:replisome"/>
    <property type="evidence" value="ECO:0007669"/>
    <property type="project" value="TreeGrafter"/>
</dbReference>
<comment type="similarity">
    <text evidence="1">Belongs to the helicase family. RecQ subfamily.</text>
</comment>
<dbReference type="Gene3D" id="1.10.10.10">
    <property type="entry name" value="Winged helix-like DNA-binding domain superfamily/Winged helix DNA-binding domain"/>
    <property type="match status" value="1"/>
</dbReference>
<evidence type="ECO:0000256" key="6">
    <source>
        <dbReference type="ARBA" id="ARBA00022840"/>
    </source>
</evidence>
<dbReference type="Gene3D" id="3.40.50.300">
    <property type="entry name" value="P-loop containing nucleotide triphosphate hydrolases"/>
    <property type="match status" value="2"/>
</dbReference>
<evidence type="ECO:0000256" key="8">
    <source>
        <dbReference type="ARBA" id="ARBA00023235"/>
    </source>
</evidence>
<sequence length="635" mass="73279">MDIFHKILQQYWGYNSFRPLQENIIKSVYAGKDTLGLMPTGGGKSITFQVPALALDGLCLVVTPLIALMKDQVDNLRAKGIKALAIYSGMSHSEIVTTLENAILGDYKFLYISPERLSTRLFQLKLRDMNLCMLAVDESHCISQWGYDFRPSYMNIASIREQFPDVPVLALTATATPEVTDDIQETLNFKVKNVFRKSFSRENLSYIVRYTDDKLSSLIQILTKTQGTAIVYVRSRIKTKEIAESLMKNGIQADYYHAGLPSYEKSRKQNAWKDNECRVIVSTNAFGMGIDKPDVRVVVHMDLPNSIEEYYQEAGRAGRDEKKAYATILYNKTDSTKLKKRISDEYPERDFILLIYESLAYFFQVAEGFGTEMAYDFNLHQFCSAYKFPVLPTHNALKILSLAGYIEYTDEVDNQSRLIFKIYRDELYKYEFDPEYERLINVILRLYTGLFADYININEGEIGVHIQKTRKEVYEMLKLLSKRHIIDYIPYKKTPFVVYTQPRLAKKYVVISKSVYEIRKERFTKRIEGITEYVERNDVCRSRMLLAYFGEKNAKDCGCCDVCLTKNDSGITAFKFRSISNLISRMLDDADQGIALEDILDSLTEYSKENILAVIRYQVDEGIFLLEEGCLMRTK</sequence>
<keyword evidence="16" id="KW-1185">Reference proteome</keyword>
<keyword evidence="6" id="KW-0067">ATP-binding</keyword>
<name>A0A4Y8LBR6_9BACT</name>
<dbReference type="NCBIfam" id="TIGR00614">
    <property type="entry name" value="recQ_fam"/>
    <property type="match status" value="1"/>
</dbReference>
<dbReference type="PANTHER" id="PTHR13710">
    <property type="entry name" value="DNA HELICASE RECQ FAMILY MEMBER"/>
    <property type="match status" value="1"/>
</dbReference>
<organism evidence="15 16">
    <name type="scientific">Dysgonomonas capnocytophagoides</name>
    <dbReference type="NCBI Taxonomy" id="45254"/>
    <lineage>
        <taxon>Bacteria</taxon>
        <taxon>Pseudomonadati</taxon>
        <taxon>Bacteroidota</taxon>
        <taxon>Bacteroidia</taxon>
        <taxon>Bacteroidales</taxon>
        <taxon>Dysgonomonadaceae</taxon>
        <taxon>Dysgonomonas</taxon>
    </lineage>
</organism>
<dbReference type="PROSITE" id="PS51192">
    <property type="entry name" value="HELICASE_ATP_BIND_1"/>
    <property type="match status" value="1"/>
</dbReference>
<dbReference type="InterPro" id="IPR032284">
    <property type="entry name" value="RecQ_Zn-bd"/>
</dbReference>
<evidence type="ECO:0000259" key="14">
    <source>
        <dbReference type="PROSITE" id="PS51194"/>
    </source>
</evidence>
<dbReference type="SMART" id="SM00490">
    <property type="entry name" value="HELICc"/>
    <property type="match status" value="1"/>
</dbReference>
<dbReference type="Pfam" id="PF16124">
    <property type="entry name" value="RecQ_Zn_bind"/>
    <property type="match status" value="1"/>
</dbReference>
<comment type="caution">
    <text evidence="15">The sequence shown here is derived from an EMBL/GenBank/DDBJ whole genome shotgun (WGS) entry which is preliminary data.</text>
</comment>
<dbReference type="GO" id="GO:0006281">
    <property type="term" value="P:DNA repair"/>
    <property type="evidence" value="ECO:0007669"/>
    <property type="project" value="TreeGrafter"/>
</dbReference>
<feature type="domain" description="Helicase C-terminal" evidence="14">
    <location>
        <begin position="217"/>
        <end position="362"/>
    </location>
</feature>
<keyword evidence="5 15" id="KW-0347">Helicase</keyword>
<gene>
    <name evidence="15" type="ORF">E2605_02005</name>
</gene>
<dbReference type="AlphaFoldDB" id="A0A4Y8LBR6"/>
<dbReference type="FunFam" id="3.40.50.300:FF:001389">
    <property type="entry name" value="ATP-dependent DNA helicase RecQ"/>
    <property type="match status" value="1"/>
</dbReference>
<evidence type="ECO:0000259" key="13">
    <source>
        <dbReference type="PROSITE" id="PS51192"/>
    </source>
</evidence>
<dbReference type="InterPro" id="IPR014001">
    <property type="entry name" value="Helicase_ATP-bd"/>
</dbReference>
<dbReference type="GO" id="GO:0043590">
    <property type="term" value="C:bacterial nucleoid"/>
    <property type="evidence" value="ECO:0007669"/>
    <property type="project" value="TreeGrafter"/>
</dbReference>
<dbReference type="Pfam" id="PF00270">
    <property type="entry name" value="DEAD"/>
    <property type="match status" value="1"/>
</dbReference>
<keyword evidence="4" id="KW-0378">Hydrolase</keyword>
<protein>
    <recommendedName>
        <fullName evidence="11">ATP-dependent DNA helicase RecQ</fullName>
        <ecNumber evidence="10">5.6.2.4</ecNumber>
    </recommendedName>
    <alternativeName>
        <fullName evidence="12">DNA 3'-5' helicase RecQ</fullName>
    </alternativeName>
</protein>
<dbReference type="GO" id="GO:0006310">
    <property type="term" value="P:DNA recombination"/>
    <property type="evidence" value="ECO:0007669"/>
    <property type="project" value="InterPro"/>
</dbReference>
<evidence type="ECO:0000256" key="9">
    <source>
        <dbReference type="ARBA" id="ARBA00034617"/>
    </source>
</evidence>
<dbReference type="SMART" id="SM00487">
    <property type="entry name" value="DEXDc"/>
    <property type="match status" value="1"/>
</dbReference>
<evidence type="ECO:0000256" key="2">
    <source>
        <dbReference type="ARBA" id="ARBA00022723"/>
    </source>
</evidence>
<dbReference type="STRING" id="1121485.GCA_000426485_00073"/>
<proteinExistence type="inferred from homology"/>
<evidence type="ECO:0000256" key="11">
    <source>
        <dbReference type="ARBA" id="ARBA00044535"/>
    </source>
</evidence>
<evidence type="ECO:0000256" key="5">
    <source>
        <dbReference type="ARBA" id="ARBA00022806"/>
    </source>
</evidence>
<dbReference type="GO" id="GO:0005737">
    <property type="term" value="C:cytoplasm"/>
    <property type="evidence" value="ECO:0007669"/>
    <property type="project" value="TreeGrafter"/>
</dbReference>
<dbReference type="Pfam" id="PF00271">
    <property type="entry name" value="Helicase_C"/>
    <property type="match status" value="1"/>
</dbReference>
<evidence type="ECO:0000256" key="4">
    <source>
        <dbReference type="ARBA" id="ARBA00022801"/>
    </source>
</evidence>
<evidence type="ECO:0000256" key="1">
    <source>
        <dbReference type="ARBA" id="ARBA00005446"/>
    </source>
</evidence>
<dbReference type="Proteomes" id="UP000297861">
    <property type="component" value="Unassembled WGS sequence"/>
</dbReference>
<dbReference type="InterPro" id="IPR004589">
    <property type="entry name" value="DNA_helicase_ATP-dep_RecQ"/>
</dbReference>
<dbReference type="GO" id="GO:0046872">
    <property type="term" value="F:metal ion binding"/>
    <property type="evidence" value="ECO:0007669"/>
    <property type="project" value="UniProtKB-KW"/>
</dbReference>
<dbReference type="InterPro" id="IPR027417">
    <property type="entry name" value="P-loop_NTPase"/>
</dbReference>
<feature type="domain" description="Helicase ATP-binding" evidence="13">
    <location>
        <begin position="25"/>
        <end position="193"/>
    </location>
</feature>
<dbReference type="OrthoDB" id="9763310at2"/>
<accession>A0A4Y8LBR6</accession>
<dbReference type="PANTHER" id="PTHR13710:SF105">
    <property type="entry name" value="ATP-DEPENDENT DNA HELICASE Q1"/>
    <property type="match status" value="1"/>
</dbReference>
<dbReference type="PROSITE" id="PS51194">
    <property type="entry name" value="HELICASE_CTER"/>
    <property type="match status" value="1"/>
</dbReference>
<evidence type="ECO:0000256" key="7">
    <source>
        <dbReference type="ARBA" id="ARBA00023125"/>
    </source>
</evidence>
<dbReference type="InterPro" id="IPR011545">
    <property type="entry name" value="DEAD/DEAH_box_helicase_dom"/>
</dbReference>
<reference evidence="15 16" key="1">
    <citation type="submission" date="2019-03" db="EMBL/GenBank/DDBJ databases">
        <title>San Antonio Military Medical Center submission to MRSN (WRAIR), pending publication.</title>
        <authorList>
            <person name="Blyth D.M."/>
            <person name="Mccarthy S.L."/>
            <person name="Schall S.E."/>
            <person name="Stam J.A."/>
            <person name="Ong A.C."/>
            <person name="Mcgann P.T."/>
        </authorList>
    </citation>
    <scope>NUCLEOTIDE SEQUENCE [LARGE SCALE GENOMIC DNA]</scope>
    <source>
        <strain evidence="15 16">MRSN571793</strain>
    </source>
</reference>
<dbReference type="EC" id="5.6.2.4" evidence="10"/>
<evidence type="ECO:0000256" key="3">
    <source>
        <dbReference type="ARBA" id="ARBA00022741"/>
    </source>
</evidence>
<dbReference type="GO" id="GO:0005524">
    <property type="term" value="F:ATP binding"/>
    <property type="evidence" value="ECO:0007669"/>
    <property type="project" value="UniProtKB-KW"/>
</dbReference>
<keyword evidence="7" id="KW-0238">DNA-binding</keyword>
<evidence type="ECO:0000256" key="12">
    <source>
        <dbReference type="ARBA" id="ARBA00044550"/>
    </source>
</evidence>
<keyword evidence="3" id="KW-0547">Nucleotide-binding</keyword>
<dbReference type="SUPFAM" id="SSF52540">
    <property type="entry name" value="P-loop containing nucleoside triphosphate hydrolases"/>
    <property type="match status" value="1"/>
</dbReference>
<comment type="catalytic activity">
    <reaction evidence="9">
        <text>Couples ATP hydrolysis with the unwinding of duplex DNA by translocating in the 3'-5' direction.</text>
        <dbReference type="EC" id="5.6.2.4"/>
    </reaction>
</comment>
<dbReference type="GO" id="GO:0003677">
    <property type="term" value="F:DNA binding"/>
    <property type="evidence" value="ECO:0007669"/>
    <property type="project" value="UniProtKB-KW"/>
</dbReference>
<dbReference type="InterPro" id="IPR036388">
    <property type="entry name" value="WH-like_DNA-bd_sf"/>
</dbReference>
<dbReference type="RefSeq" id="WP_134435326.1">
    <property type="nucleotide sequence ID" value="NZ_SOML01000001.1"/>
</dbReference>
<dbReference type="CDD" id="cd17920">
    <property type="entry name" value="DEXHc_RecQ"/>
    <property type="match status" value="1"/>
</dbReference>
<dbReference type="GO" id="GO:0016787">
    <property type="term" value="F:hydrolase activity"/>
    <property type="evidence" value="ECO:0007669"/>
    <property type="project" value="UniProtKB-KW"/>
</dbReference>
<evidence type="ECO:0000313" key="15">
    <source>
        <dbReference type="EMBL" id="TFD98882.1"/>
    </source>
</evidence>
<evidence type="ECO:0000313" key="16">
    <source>
        <dbReference type="Proteomes" id="UP000297861"/>
    </source>
</evidence>
<dbReference type="GO" id="GO:0043138">
    <property type="term" value="F:3'-5' DNA helicase activity"/>
    <property type="evidence" value="ECO:0007669"/>
    <property type="project" value="UniProtKB-EC"/>
</dbReference>